<sequence>MTTQDGRGQRRFESPEHAGAPSLLAVSTHDEEPAHTAPIPGPVLGTESRPLGWTAGADLGLLVLRLVLGGTFVAHGAQKLFGAFDGPGIDGFAGYLAGLGFQQTTLMAWITGLTEFVGGILVVLGLLTPLAAAGLLGVMISSVAVKWPNGFFTGTGQGFELDLVLAAAAACLLLAGPGRAAMDTGRVWMRRPLISGLPFLLLAIGAAILVLLILRRR</sequence>
<dbReference type="STRING" id="2017.SAMN05444320_106214"/>
<dbReference type="AlphaFoldDB" id="A0A1M5GPS6"/>
<reference evidence="9 10" key="1">
    <citation type="submission" date="2016-11" db="EMBL/GenBank/DDBJ databases">
        <authorList>
            <person name="Jaros S."/>
            <person name="Januszkiewicz K."/>
            <person name="Wedrychowicz H."/>
        </authorList>
    </citation>
    <scope>NUCLEOTIDE SEQUENCE [LARGE SCALE GENOMIC DNA]</scope>
    <source>
        <strain evidence="9 10">DSM 44523</strain>
    </source>
</reference>
<evidence type="ECO:0000313" key="9">
    <source>
        <dbReference type="EMBL" id="SHG05745.1"/>
    </source>
</evidence>
<dbReference type="InterPro" id="IPR032808">
    <property type="entry name" value="DoxX"/>
</dbReference>
<dbReference type="GO" id="GO:0005886">
    <property type="term" value="C:plasma membrane"/>
    <property type="evidence" value="ECO:0007669"/>
    <property type="project" value="UniProtKB-SubCell"/>
</dbReference>
<feature type="transmembrane region" description="Helical" evidence="8">
    <location>
        <begin position="59"/>
        <end position="77"/>
    </location>
</feature>
<keyword evidence="5 8" id="KW-1133">Transmembrane helix</keyword>
<name>A0A1M5GPS6_STRHI</name>
<proteinExistence type="inferred from homology"/>
<evidence type="ECO:0000256" key="4">
    <source>
        <dbReference type="ARBA" id="ARBA00022692"/>
    </source>
</evidence>
<dbReference type="Pfam" id="PF07681">
    <property type="entry name" value="DoxX"/>
    <property type="match status" value="1"/>
</dbReference>
<evidence type="ECO:0000256" key="1">
    <source>
        <dbReference type="ARBA" id="ARBA00004651"/>
    </source>
</evidence>
<feature type="transmembrane region" description="Helical" evidence="8">
    <location>
        <begin position="193"/>
        <end position="214"/>
    </location>
</feature>
<dbReference type="PANTHER" id="PTHR33452:SF1">
    <property type="entry name" value="INNER MEMBRANE PROTEIN YPHA-RELATED"/>
    <property type="match status" value="1"/>
</dbReference>
<keyword evidence="6 8" id="KW-0472">Membrane</keyword>
<feature type="region of interest" description="Disordered" evidence="7">
    <location>
        <begin position="1"/>
        <end position="20"/>
    </location>
</feature>
<keyword evidence="4 8" id="KW-0812">Transmembrane</keyword>
<evidence type="ECO:0000256" key="5">
    <source>
        <dbReference type="ARBA" id="ARBA00022989"/>
    </source>
</evidence>
<evidence type="ECO:0000256" key="8">
    <source>
        <dbReference type="SAM" id="Phobius"/>
    </source>
</evidence>
<comment type="similarity">
    <text evidence="2">Belongs to the DoxX family.</text>
</comment>
<accession>A0A1M5GPS6</accession>
<comment type="subcellular location">
    <subcellularLocation>
        <location evidence="1">Cell membrane</location>
        <topology evidence="1">Multi-pass membrane protein</topology>
    </subcellularLocation>
</comment>
<dbReference type="Proteomes" id="UP000184501">
    <property type="component" value="Unassembled WGS sequence"/>
</dbReference>
<dbReference type="EMBL" id="FQVN01000006">
    <property type="protein sequence ID" value="SHG05745.1"/>
    <property type="molecule type" value="Genomic_DNA"/>
</dbReference>
<evidence type="ECO:0000256" key="3">
    <source>
        <dbReference type="ARBA" id="ARBA00022475"/>
    </source>
</evidence>
<evidence type="ECO:0000256" key="2">
    <source>
        <dbReference type="ARBA" id="ARBA00006679"/>
    </source>
</evidence>
<dbReference type="PANTHER" id="PTHR33452">
    <property type="entry name" value="OXIDOREDUCTASE CATD-RELATED"/>
    <property type="match status" value="1"/>
</dbReference>
<protein>
    <submittedName>
        <fullName evidence="9">Putative oxidoreductase</fullName>
    </submittedName>
</protein>
<evidence type="ECO:0000313" key="10">
    <source>
        <dbReference type="Proteomes" id="UP000184501"/>
    </source>
</evidence>
<gene>
    <name evidence="9" type="ORF">SAMN05444320_106214</name>
</gene>
<evidence type="ECO:0000256" key="7">
    <source>
        <dbReference type="SAM" id="MobiDB-lite"/>
    </source>
</evidence>
<organism evidence="9 10">
    <name type="scientific">Streptoalloteichus hindustanus</name>
    <dbReference type="NCBI Taxonomy" id="2017"/>
    <lineage>
        <taxon>Bacteria</taxon>
        <taxon>Bacillati</taxon>
        <taxon>Actinomycetota</taxon>
        <taxon>Actinomycetes</taxon>
        <taxon>Pseudonocardiales</taxon>
        <taxon>Pseudonocardiaceae</taxon>
        <taxon>Streptoalloteichus</taxon>
    </lineage>
</organism>
<dbReference type="InterPro" id="IPR051907">
    <property type="entry name" value="DoxX-like_oxidoreductase"/>
</dbReference>
<feature type="transmembrane region" description="Helical" evidence="8">
    <location>
        <begin position="89"/>
        <end position="110"/>
    </location>
</feature>
<keyword evidence="3" id="KW-1003">Cell membrane</keyword>
<evidence type="ECO:0000256" key="6">
    <source>
        <dbReference type="ARBA" id="ARBA00023136"/>
    </source>
</evidence>
<feature type="compositionally biased region" description="Basic and acidic residues" evidence="7">
    <location>
        <begin position="7"/>
        <end position="16"/>
    </location>
</feature>
<keyword evidence="10" id="KW-1185">Reference proteome</keyword>
<feature type="transmembrane region" description="Helical" evidence="8">
    <location>
        <begin position="116"/>
        <end position="140"/>
    </location>
</feature>